<dbReference type="PANTHER" id="PTHR44329:SF214">
    <property type="entry name" value="PROTEIN KINASE DOMAIN-CONTAINING PROTEIN"/>
    <property type="match status" value="1"/>
</dbReference>
<evidence type="ECO:0000313" key="2">
    <source>
        <dbReference type="EMBL" id="KAF5344626.1"/>
    </source>
</evidence>
<dbReference type="InterPro" id="IPR011009">
    <property type="entry name" value="Kinase-like_dom_sf"/>
</dbReference>
<gene>
    <name evidence="2" type="ORF">D9757_013910</name>
</gene>
<dbReference type="EMBL" id="JAACJN010000399">
    <property type="protein sequence ID" value="KAF5344626.1"/>
    <property type="molecule type" value="Genomic_DNA"/>
</dbReference>
<dbReference type="PROSITE" id="PS00108">
    <property type="entry name" value="PROTEIN_KINASE_ST"/>
    <property type="match status" value="1"/>
</dbReference>
<dbReference type="GO" id="GO:0004674">
    <property type="term" value="F:protein serine/threonine kinase activity"/>
    <property type="evidence" value="ECO:0007669"/>
    <property type="project" value="TreeGrafter"/>
</dbReference>
<dbReference type="Proteomes" id="UP000518752">
    <property type="component" value="Unassembled WGS sequence"/>
</dbReference>
<evidence type="ECO:0000259" key="1">
    <source>
        <dbReference type="PROSITE" id="PS50011"/>
    </source>
</evidence>
<keyword evidence="3" id="KW-1185">Reference proteome</keyword>
<dbReference type="Pfam" id="PF07714">
    <property type="entry name" value="PK_Tyr_Ser-Thr"/>
    <property type="match status" value="1"/>
</dbReference>
<dbReference type="SMART" id="SM00220">
    <property type="entry name" value="S_TKc"/>
    <property type="match status" value="1"/>
</dbReference>
<sequence>MSAPTSVDHPRWLTKDTCLLERALAEWFACKRDRASSASQTRPAYSWLGVKTAQLVVDGLQETRMKEMIRYFANHVGLLRFLSSKFHILPSSLMVQDVQREGGNPVAGGGFADIWRGTCRGMPVCLKVLRIVIEQDLKVRDTIRKEFCREALVWRQLRHPNILPLLGVNIDLFSPSFCLVSPWMENKDVITHLNQNPDHSLYAVLSEVAAGLRYMHSIVPPLVHGDIKGANILVTDDRRCCLADFGLSVITTISQAWTMTTSSSATTRGSMRWLAPEYIISETVPTHPSRDIYAFGCTILEVSNASLSLDLLSKS</sequence>
<evidence type="ECO:0000313" key="3">
    <source>
        <dbReference type="Proteomes" id="UP000518752"/>
    </source>
</evidence>
<dbReference type="InterPro" id="IPR001245">
    <property type="entry name" value="Ser-Thr/Tyr_kinase_cat_dom"/>
</dbReference>
<dbReference type="AlphaFoldDB" id="A0A8H5CPG2"/>
<comment type="caution">
    <text evidence="2">The sequence shown here is derived from an EMBL/GenBank/DDBJ whole genome shotgun (WGS) entry which is preliminary data.</text>
</comment>
<proteinExistence type="predicted"/>
<dbReference type="GO" id="GO:0005524">
    <property type="term" value="F:ATP binding"/>
    <property type="evidence" value="ECO:0007669"/>
    <property type="project" value="InterPro"/>
</dbReference>
<name>A0A8H5CPG2_9AGAR</name>
<dbReference type="OrthoDB" id="346907at2759"/>
<accession>A0A8H5CPG2</accession>
<dbReference type="PANTHER" id="PTHR44329">
    <property type="entry name" value="SERINE/THREONINE-PROTEIN KINASE TNNI3K-RELATED"/>
    <property type="match status" value="1"/>
</dbReference>
<dbReference type="Gene3D" id="1.10.510.10">
    <property type="entry name" value="Transferase(Phosphotransferase) domain 1"/>
    <property type="match status" value="1"/>
</dbReference>
<organism evidence="2 3">
    <name type="scientific">Collybiopsis confluens</name>
    <dbReference type="NCBI Taxonomy" id="2823264"/>
    <lineage>
        <taxon>Eukaryota</taxon>
        <taxon>Fungi</taxon>
        <taxon>Dikarya</taxon>
        <taxon>Basidiomycota</taxon>
        <taxon>Agaricomycotina</taxon>
        <taxon>Agaricomycetes</taxon>
        <taxon>Agaricomycetidae</taxon>
        <taxon>Agaricales</taxon>
        <taxon>Marasmiineae</taxon>
        <taxon>Omphalotaceae</taxon>
        <taxon>Collybiopsis</taxon>
    </lineage>
</organism>
<feature type="domain" description="Protein kinase" evidence="1">
    <location>
        <begin position="100"/>
        <end position="315"/>
    </location>
</feature>
<dbReference type="InterPro" id="IPR051681">
    <property type="entry name" value="Ser/Thr_Kinases-Pseudokinases"/>
</dbReference>
<dbReference type="InterPro" id="IPR008271">
    <property type="entry name" value="Ser/Thr_kinase_AS"/>
</dbReference>
<dbReference type="SUPFAM" id="SSF56112">
    <property type="entry name" value="Protein kinase-like (PK-like)"/>
    <property type="match status" value="1"/>
</dbReference>
<reference evidence="2 3" key="1">
    <citation type="journal article" date="2020" name="ISME J.">
        <title>Uncovering the hidden diversity of litter-decomposition mechanisms in mushroom-forming fungi.</title>
        <authorList>
            <person name="Floudas D."/>
            <person name="Bentzer J."/>
            <person name="Ahren D."/>
            <person name="Johansson T."/>
            <person name="Persson P."/>
            <person name="Tunlid A."/>
        </authorList>
    </citation>
    <scope>NUCLEOTIDE SEQUENCE [LARGE SCALE GENOMIC DNA]</scope>
    <source>
        <strain evidence="2 3">CBS 406.79</strain>
    </source>
</reference>
<dbReference type="PROSITE" id="PS50011">
    <property type="entry name" value="PROTEIN_KINASE_DOM"/>
    <property type="match status" value="1"/>
</dbReference>
<protein>
    <recommendedName>
        <fullName evidence="1">Protein kinase domain-containing protein</fullName>
    </recommendedName>
</protein>
<dbReference type="InterPro" id="IPR000719">
    <property type="entry name" value="Prot_kinase_dom"/>
</dbReference>